<evidence type="ECO:0000256" key="2">
    <source>
        <dbReference type="ARBA" id="ARBA00022670"/>
    </source>
</evidence>
<keyword evidence="3" id="KW-0378">Hydrolase</keyword>
<dbReference type="InterPro" id="IPR001907">
    <property type="entry name" value="ClpP"/>
</dbReference>
<dbReference type="Gene3D" id="3.90.226.10">
    <property type="entry name" value="2-enoyl-CoA Hydratase, Chain A, domain 1"/>
    <property type="match status" value="1"/>
</dbReference>
<dbReference type="Proteomes" id="UP001161405">
    <property type="component" value="Unassembled WGS sequence"/>
</dbReference>
<keyword evidence="7" id="KW-1185">Reference proteome</keyword>
<dbReference type="InterPro" id="IPR029045">
    <property type="entry name" value="ClpP/crotonase-like_dom_sf"/>
</dbReference>
<proteinExistence type="inferred from homology"/>
<comment type="similarity">
    <text evidence="1">Belongs to the peptidase S49 family.</text>
</comment>
<evidence type="ECO:0000313" key="6">
    <source>
        <dbReference type="EMBL" id="GLQ17819.1"/>
    </source>
</evidence>
<dbReference type="Pfam" id="PF01343">
    <property type="entry name" value="Peptidase_S49"/>
    <property type="match status" value="1"/>
</dbReference>
<gene>
    <name evidence="6" type="ORF">GCM10007879_20680</name>
</gene>
<protein>
    <submittedName>
        <fullName evidence="6">Peptidase S49</fullName>
    </submittedName>
</protein>
<comment type="caution">
    <text evidence="6">The sequence shown here is derived from an EMBL/GenBank/DDBJ whole genome shotgun (WGS) entry which is preliminary data.</text>
</comment>
<keyword evidence="4" id="KW-0720">Serine protease</keyword>
<reference evidence="6" key="2">
    <citation type="submission" date="2023-01" db="EMBL/GenBank/DDBJ databases">
        <title>Draft genome sequence of Maritalea porphyrae strain NBRC 107169.</title>
        <authorList>
            <person name="Sun Q."/>
            <person name="Mori K."/>
        </authorList>
    </citation>
    <scope>NUCLEOTIDE SEQUENCE</scope>
    <source>
        <strain evidence="6">NBRC 107169</strain>
    </source>
</reference>
<organism evidence="6 7">
    <name type="scientific">Maritalea porphyrae</name>
    <dbReference type="NCBI Taxonomy" id="880732"/>
    <lineage>
        <taxon>Bacteria</taxon>
        <taxon>Pseudomonadati</taxon>
        <taxon>Pseudomonadota</taxon>
        <taxon>Alphaproteobacteria</taxon>
        <taxon>Hyphomicrobiales</taxon>
        <taxon>Devosiaceae</taxon>
        <taxon>Maritalea</taxon>
    </lineage>
</organism>
<dbReference type="SUPFAM" id="SSF52096">
    <property type="entry name" value="ClpP/crotonase"/>
    <property type="match status" value="1"/>
</dbReference>
<dbReference type="InterPro" id="IPR002142">
    <property type="entry name" value="Peptidase_S49"/>
</dbReference>
<keyword evidence="2" id="KW-0645">Protease</keyword>
<dbReference type="EMBL" id="BSNI01000002">
    <property type="protein sequence ID" value="GLQ17819.1"/>
    <property type="molecule type" value="Genomic_DNA"/>
</dbReference>
<dbReference type="PANTHER" id="PTHR42987">
    <property type="entry name" value="PEPTIDASE S49"/>
    <property type="match status" value="1"/>
</dbReference>
<dbReference type="CDD" id="cd07023">
    <property type="entry name" value="S49_Sppa_N_C"/>
    <property type="match status" value="1"/>
</dbReference>
<evidence type="ECO:0000313" key="7">
    <source>
        <dbReference type="Proteomes" id="UP001161405"/>
    </source>
</evidence>
<name>A0ABQ5UTW0_9HYPH</name>
<evidence type="ECO:0000256" key="4">
    <source>
        <dbReference type="ARBA" id="ARBA00022825"/>
    </source>
</evidence>
<sequence length="291" mass="32026">MTSDFDPANNAVPAPWHVRLLGRDKTVIPVVRLSGVIEAASRPGRINIQSAAPLLKRAFGIKRAPAVAIIINSPGGSPVQSRLVAKYIRDLAEEKEKQVLVFVEDVAASGGYFIATAGDEIIADPSSIVGSIGVISASFGFEEAIEKIGVKRRLYTAGKNKSTLDPFLPEKKADIDRLKKLQLDIHDVFIDYVKSRRGDKLDTENKDLFTGEFWTAKTAIDFGLVDKLGDMHEVLREKFGKKVKIERITPKKPLFGVPRLPFMQIGASDESFTDDLISSVEAKSMWSRFGL</sequence>
<feature type="domain" description="Peptidase S49" evidence="5">
    <location>
        <begin position="94"/>
        <end position="237"/>
    </location>
</feature>
<evidence type="ECO:0000256" key="3">
    <source>
        <dbReference type="ARBA" id="ARBA00022801"/>
    </source>
</evidence>
<reference evidence="6" key="1">
    <citation type="journal article" date="2014" name="Int. J. Syst. Evol. Microbiol.">
        <title>Complete genome of a new Firmicutes species belonging to the dominant human colonic microbiota ('Ruminococcus bicirculans') reveals two chromosomes and a selective capacity to utilize plant glucans.</title>
        <authorList>
            <consortium name="NISC Comparative Sequencing Program"/>
            <person name="Wegmann U."/>
            <person name="Louis P."/>
            <person name="Goesmann A."/>
            <person name="Henrissat B."/>
            <person name="Duncan S.H."/>
            <person name="Flint H.J."/>
        </authorList>
    </citation>
    <scope>NUCLEOTIDE SEQUENCE</scope>
    <source>
        <strain evidence="6">NBRC 107169</strain>
    </source>
</reference>
<dbReference type="RefSeq" id="WP_284364254.1">
    <property type="nucleotide sequence ID" value="NZ_BSNI01000002.1"/>
</dbReference>
<dbReference type="PRINTS" id="PR00127">
    <property type="entry name" value="CLPPROTEASEP"/>
</dbReference>
<accession>A0ABQ5UTW0</accession>
<dbReference type="InterPro" id="IPR047272">
    <property type="entry name" value="S49_SppA_C"/>
</dbReference>
<dbReference type="PANTHER" id="PTHR42987:SF8">
    <property type="entry name" value="PROTEINASE"/>
    <property type="match status" value="1"/>
</dbReference>
<evidence type="ECO:0000256" key="1">
    <source>
        <dbReference type="ARBA" id="ARBA00008683"/>
    </source>
</evidence>
<dbReference type="Gene3D" id="6.20.330.10">
    <property type="match status" value="1"/>
</dbReference>
<evidence type="ECO:0000259" key="5">
    <source>
        <dbReference type="Pfam" id="PF01343"/>
    </source>
</evidence>